<dbReference type="Gene3D" id="1.10.287.1490">
    <property type="match status" value="1"/>
</dbReference>
<gene>
    <name evidence="2" type="ORF">SNEC2469_LOCUS4021</name>
</gene>
<accession>A0A812L866</accession>
<sequence>DLRNSFENAGSQEQNPMHTFVHEHLMSILKPFAEHLKELEKQVRSVRDEQIAQSVGVGAVTAAQKTLEEAAACLKLDLTKLKSNVARSHDDVTKLIEVFSQANQERQEKLRKQFDEEILDVRSSLNSMLPQQEETRSRVVSLESKAQVTADQLKADAFTLQHLQEACELNKFCFHGLSDRLEVTKTQGEATQSELQRLKTVESCHHQEAVDTIARLTRRLDHTDSKVKHNHEDISRTAAALGIRLDSTEKGLTSVEEAIAALDANMQATLLQYDKEQASEESKQMNALERLAHHVHRIREELVEIAAKNHAEASEGISKVAAAAGANRDKLQLHDAHLETLDGRTMVLERGLEQTKAHCSDLDRALDSYGTRMRSAEDEIRELIYCKDQMSADVDELQDSSQKVKTRLRIAEDGLQAAQADIRSQGSAIARTEDELVNTISRLDLAHEYWNGFGRGLQDTEQLVTEGKSGMPAQKEPQRPRALPALPFTPLNSARRACVTVMTRKVVLALQLSSWLPMQNRHVLSSAAFGRNPCNILSLLKLRLECTSSL</sequence>
<dbReference type="AlphaFoldDB" id="A0A812L866"/>
<reference evidence="2" key="1">
    <citation type="submission" date="2021-02" db="EMBL/GenBank/DDBJ databases">
        <authorList>
            <person name="Dougan E. K."/>
            <person name="Rhodes N."/>
            <person name="Thang M."/>
            <person name="Chan C."/>
        </authorList>
    </citation>
    <scope>NUCLEOTIDE SEQUENCE</scope>
</reference>
<feature type="region of interest" description="Disordered" evidence="1">
    <location>
        <begin position="467"/>
        <end position="486"/>
    </location>
</feature>
<evidence type="ECO:0000313" key="2">
    <source>
        <dbReference type="EMBL" id="CAE7236936.1"/>
    </source>
</evidence>
<keyword evidence="3" id="KW-1185">Reference proteome</keyword>
<proteinExistence type="predicted"/>
<dbReference type="Proteomes" id="UP000601435">
    <property type="component" value="Unassembled WGS sequence"/>
</dbReference>
<protein>
    <submittedName>
        <fullName evidence="2">Uncharacterized protein</fullName>
    </submittedName>
</protein>
<dbReference type="OrthoDB" id="416275at2759"/>
<evidence type="ECO:0000313" key="3">
    <source>
        <dbReference type="Proteomes" id="UP000601435"/>
    </source>
</evidence>
<name>A0A812L866_9DINO</name>
<organism evidence="2 3">
    <name type="scientific">Symbiodinium necroappetens</name>
    <dbReference type="NCBI Taxonomy" id="1628268"/>
    <lineage>
        <taxon>Eukaryota</taxon>
        <taxon>Sar</taxon>
        <taxon>Alveolata</taxon>
        <taxon>Dinophyceae</taxon>
        <taxon>Suessiales</taxon>
        <taxon>Symbiodiniaceae</taxon>
        <taxon>Symbiodinium</taxon>
    </lineage>
</organism>
<feature type="non-terminal residue" evidence="2">
    <location>
        <position position="550"/>
    </location>
</feature>
<evidence type="ECO:0000256" key="1">
    <source>
        <dbReference type="SAM" id="MobiDB-lite"/>
    </source>
</evidence>
<dbReference type="EMBL" id="CAJNJA010008475">
    <property type="protein sequence ID" value="CAE7236936.1"/>
    <property type="molecule type" value="Genomic_DNA"/>
</dbReference>
<comment type="caution">
    <text evidence="2">The sequence shown here is derived from an EMBL/GenBank/DDBJ whole genome shotgun (WGS) entry which is preliminary data.</text>
</comment>